<dbReference type="eggNOG" id="COG0705">
    <property type="taxonomic scope" value="Bacteria"/>
</dbReference>
<name>A0A081RBA1_SPHCR</name>
<dbReference type="AlphaFoldDB" id="A0A081RBA1"/>
<evidence type="ECO:0000256" key="7">
    <source>
        <dbReference type="SAM" id="Phobius"/>
    </source>
</evidence>
<evidence type="ECO:0000313" key="9">
    <source>
        <dbReference type="EMBL" id="KEQ52474.1"/>
    </source>
</evidence>
<protein>
    <submittedName>
        <fullName evidence="9">Rhomboid-family protein</fullName>
    </submittedName>
</protein>
<sequence length="219" mass="23218">MKLPAGRMTNGIAAITFAAFLLLYLTGQVDNAAIIAGFIPARVEDGALLAGMAAVPAWLTPISCTLVHANWLHIGFNLFMFVFCGRQVEHVLDKGATLLLYVAGAYGATALQWAVDPHSANPMVGASGAISAVIATYSLLYSQQRVRRVGPISANLVRLLWLAASWIVLQLMIGFATAGGAGGLGQIAIAAHIGGFLVGLALTRPLLRWRFRKRPQPLS</sequence>
<feature type="transmembrane region" description="Helical" evidence="7">
    <location>
        <begin position="55"/>
        <end position="84"/>
    </location>
</feature>
<organism evidence="9 10">
    <name type="scientific">Sphingobium chlorophenolicum</name>
    <dbReference type="NCBI Taxonomy" id="46429"/>
    <lineage>
        <taxon>Bacteria</taxon>
        <taxon>Pseudomonadati</taxon>
        <taxon>Pseudomonadota</taxon>
        <taxon>Alphaproteobacteria</taxon>
        <taxon>Sphingomonadales</taxon>
        <taxon>Sphingomonadaceae</taxon>
        <taxon>Sphingobium</taxon>
    </lineage>
</organism>
<evidence type="ECO:0000313" key="10">
    <source>
        <dbReference type="Proteomes" id="UP000028411"/>
    </source>
</evidence>
<evidence type="ECO:0000256" key="5">
    <source>
        <dbReference type="ARBA" id="ARBA00022989"/>
    </source>
</evidence>
<accession>A0A081RBA1</accession>
<comment type="subcellular location">
    <subcellularLocation>
        <location evidence="1">Membrane</location>
        <topology evidence="1">Multi-pass membrane protein</topology>
    </subcellularLocation>
</comment>
<dbReference type="OrthoDB" id="9813074at2"/>
<dbReference type="Proteomes" id="UP000028411">
    <property type="component" value="Unassembled WGS sequence"/>
</dbReference>
<feature type="domain" description="Peptidase S54 rhomboid" evidence="8">
    <location>
        <begin position="58"/>
        <end position="207"/>
    </location>
</feature>
<feature type="transmembrane region" description="Helical" evidence="7">
    <location>
        <begin position="121"/>
        <end position="140"/>
    </location>
</feature>
<evidence type="ECO:0000256" key="3">
    <source>
        <dbReference type="ARBA" id="ARBA00022692"/>
    </source>
</evidence>
<comment type="caution">
    <text evidence="9">The sequence shown here is derived from an EMBL/GenBank/DDBJ whole genome shotgun (WGS) entry which is preliminary data.</text>
</comment>
<keyword evidence="5 7" id="KW-1133">Transmembrane helix</keyword>
<evidence type="ECO:0000256" key="6">
    <source>
        <dbReference type="ARBA" id="ARBA00023136"/>
    </source>
</evidence>
<dbReference type="PANTHER" id="PTHR43731:SF14">
    <property type="entry name" value="PRESENILIN-ASSOCIATED RHOMBOID-LIKE PROTEIN, MITOCHONDRIAL"/>
    <property type="match status" value="1"/>
</dbReference>
<evidence type="ECO:0000256" key="2">
    <source>
        <dbReference type="ARBA" id="ARBA00009045"/>
    </source>
</evidence>
<keyword evidence="3 7" id="KW-0812">Transmembrane</keyword>
<evidence type="ECO:0000256" key="1">
    <source>
        <dbReference type="ARBA" id="ARBA00004141"/>
    </source>
</evidence>
<dbReference type="GO" id="GO:0016020">
    <property type="term" value="C:membrane"/>
    <property type="evidence" value="ECO:0007669"/>
    <property type="project" value="UniProtKB-SubCell"/>
</dbReference>
<evidence type="ECO:0000256" key="4">
    <source>
        <dbReference type="ARBA" id="ARBA00022801"/>
    </source>
</evidence>
<dbReference type="PATRIC" id="fig|46429.4.peg.3270"/>
<proteinExistence type="inferred from homology"/>
<feature type="transmembrane region" description="Helical" evidence="7">
    <location>
        <begin position="160"/>
        <end position="181"/>
    </location>
</feature>
<dbReference type="Pfam" id="PF01694">
    <property type="entry name" value="Rhomboid"/>
    <property type="match status" value="1"/>
</dbReference>
<dbReference type="SUPFAM" id="SSF144091">
    <property type="entry name" value="Rhomboid-like"/>
    <property type="match status" value="1"/>
</dbReference>
<dbReference type="InterPro" id="IPR035952">
    <property type="entry name" value="Rhomboid-like_sf"/>
</dbReference>
<keyword evidence="4" id="KW-0378">Hydrolase</keyword>
<feature type="transmembrane region" description="Helical" evidence="7">
    <location>
        <begin position="187"/>
        <end position="207"/>
    </location>
</feature>
<comment type="similarity">
    <text evidence="2">Belongs to the peptidase S54 family.</text>
</comment>
<dbReference type="RefSeq" id="WP_037454224.1">
    <property type="nucleotide sequence ID" value="NZ_JFHR01000042.1"/>
</dbReference>
<dbReference type="GO" id="GO:0004252">
    <property type="term" value="F:serine-type endopeptidase activity"/>
    <property type="evidence" value="ECO:0007669"/>
    <property type="project" value="InterPro"/>
</dbReference>
<keyword evidence="6 7" id="KW-0472">Membrane</keyword>
<evidence type="ECO:0000259" key="8">
    <source>
        <dbReference type="Pfam" id="PF01694"/>
    </source>
</evidence>
<dbReference type="InterPro" id="IPR050925">
    <property type="entry name" value="Rhomboid_protease_S54"/>
</dbReference>
<dbReference type="Gene3D" id="1.20.1540.10">
    <property type="entry name" value="Rhomboid-like"/>
    <property type="match status" value="1"/>
</dbReference>
<feature type="transmembrane region" description="Helical" evidence="7">
    <location>
        <begin position="96"/>
        <end position="115"/>
    </location>
</feature>
<dbReference type="EMBL" id="JFHR01000042">
    <property type="protein sequence ID" value="KEQ52474.1"/>
    <property type="molecule type" value="Genomic_DNA"/>
</dbReference>
<dbReference type="PANTHER" id="PTHR43731">
    <property type="entry name" value="RHOMBOID PROTEASE"/>
    <property type="match status" value="1"/>
</dbReference>
<dbReference type="InterPro" id="IPR022764">
    <property type="entry name" value="Peptidase_S54_rhomboid_dom"/>
</dbReference>
<gene>
    <name evidence="9" type="ORF">BV95_03284</name>
</gene>
<reference evidence="9 10" key="1">
    <citation type="submission" date="2014-02" db="EMBL/GenBank/DDBJ databases">
        <title>Whole genome sequence of Sphingobium chlorophenolicum NBRC 16172.</title>
        <authorList>
            <person name="Gan H.M."/>
            <person name="Gan H.Y."/>
            <person name="Chew T.H."/>
            <person name="Savka M.A."/>
        </authorList>
    </citation>
    <scope>NUCLEOTIDE SEQUENCE [LARGE SCALE GENOMIC DNA]</scope>
    <source>
        <strain evidence="9 10">NBRC 16172</strain>
    </source>
</reference>